<evidence type="ECO:0000256" key="1">
    <source>
        <dbReference type="ARBA" id="ARBA00022741"/>
    </source>
</evidence>
<dbReference type="GO" id="GO:0005524">
    <property type="term" value="F:ATP binding"/>
    <property type="evidence" value="ECO:0007669"/>
    <property type="project" value="UniProtKB-KW"/>
</dbReference>
<dbReference type="PANTHER" id="PTHR48103:SF2">
    <property type="entry name" value="MIDASIN"/>
    <property type="match status" value="1"/>
</dbReference>
<reference evidence="3" key="2">
    <citation type="submission" date="2020-05" db="UniProtKB">
        <authorList>
            <consortium name="EnsemblMetazoa"/>
        </authorList>
    </citation>
    <scope>IDENTIFICATION</scope>
    <source>
        <strain evidence="3">maculatus3</strain>
    </source>
</reference>
<evidence type="ECO:0000313" key="3">
    <source>
        <dbReference type="EnsemblMetazoa" id="AMAM021646-PA"/>
    </source>
</evidence>
<evidence type="ECO:0000256" key="2">
    <source>
        <dbReference type="ARBA" id="ARBA00022840"/>
    </source>
</evidence>
<keyword evidence="2" id="KW-0067">ATP-binding</keyword>
<accession>A0A182T8B6</accession>
<dbReference type="GO" id="GO:0000027">
    <property type="term" value="P:ribosomal large subunit assembly"/>
    <property type="evidence" value="ECO:0007669"/>
    <property type="project" value="TreeGrafter"/>
</dbReference>
<proteinExistence type="predicted"/>
<sequence>MVVQTLDELPMSDDLYVRLILSNLWINRLLDLSHRKMYENKELTVGLLDNLTLHFQWVEKHCLSLLEKGSNSNGNSVREVLRQSITELTHPLLAFRKMYGKRFIEYLPLYTAEQVDKIVKFTKLADGMRLVPKLSKRHTYEEFLRRVAMVNNVKTVDLKRSLLALMFERRNHAWMTENEEAESNADEFAMIKPARKEPFKRYYKMIISQSGAQGEEMKEESWKRIIDAISSYEKDTKAFAQQKCLPTAVRYELERLPILEYFVFKALLASRTRNQHHNIRMDFVLNVRSLGIDALSAIRSQTEAEHRVALDAFDSLLALMDEVPMEQLLASVPTQLYRTLSTYWHEFCSSLERLELSSLAVQRSVCHNVDSAEVYETYHNNHEPDATDKVTSSFRGALLTTSCLSILLGKGSAGFRVTGLGELPDWRHTLGTIATILWSNTRILARDYCAESNHLQVANIAAGKLLKELDYIGQDSHTASDETHPFVNDFLAIVKSLRQYHEQAREQLNVEDDRDRAWQLASLLRALTGTLEMNLYVFLPLLDPVEKNRLKKRYLKEDIELLEMLVRTYDCMSVTMNYRQLGESSRRLFLSAIERLKSKELHLKRKVALRPADSVLYAELVRDVNNFLLSCCHPGTLGSLLKSIVQCLDYAVDMQNVANNRNHTQSFLLKVSELVTQIDVWNDIAVQFEHHTLKRYDPYYRDFMAPLCNSISTLRYGLNGLRHSLSAKRVTIEQKTNGAFYDLNEDRSLRKMLVKFIQFPCAKPLELFDDRHKVNIYSVMEKLSQPEQSYFRLLKARLQEVSNKIMVERIVGKRSFAELDRIVNVCNQVWQKQEHLRRKRQAEEDSLYLTKSHCEEESEDVIAQREISEMFPNYVDEDFAEFIQNDTLEQIIKAPERKDKPEDTIGDDDYALICESFIMLMAKYTRSYYYHPDVIASSGGESVSMDFVKPFETKLEIFNQIVQKYEPSIGSEFDEVAYGALSLAVGLLQERYDDQLEVGQIERKTKGGSYSATNYNFYTDANIPEVLQCVKVLKIVEKRVQELLLEWPDHAVLGDILLIMQRILSLPSTAPIVRFSTGLQLLRQKLDEWNAVAHRGNNMRDLEREVVEYIHRWMRMELQYWRECLSRTLEHVRSKAYRYWFFMYNLLHEYLQVGATRKGKLNH</sequence>
<keyword evidence="4" id="KW-1185">Reference proteome</keyword>
<dbReference type="GO" id="GO:0030687">
    <property type="term" value="C:preribosome, large subunit precursor"/>
    <property type="evidence" value="ECO:0007669"/>
    <property type="project" value="TreeGrafter"/>
</dbReference>
<dbReference type="PANTHER" id="PTHR48103">
    <property type="entry name" value="MIDASIN-RELATED"/>
    <property type="match status" value="1"/>
</dbReference>
<dbReference type="GO" id="GO:0000055">
    <property type="term" value="P:ribosomal large subunit export from nucleus"/>
    <property type="evidence" value="ECO:0007669"/>
    <property type="project" value="TreeGrafter"/>
</dbReference>
<keyword evidence="1" id="KW-0547">Nucleotide-binding</keyword>
<dbReference type="VEuPathDB" id="VectorBase:AMAM021646"/>
<dbReference type="AlphaFoldDB" id="A0A182T8B6"/>
<evidence type="ECO:0000313" key="4">
    <source>
        <dbReference type="Proteomes" id="UP000075901"/>
    </source>
</evidence>
<dbReference type="Proteomes" id="UP000075901">
    <property type="component" value="Unassembled WGS sequence"/>
</dbReference>
<name>A0A182T8B6_9DIPT</name>
<organism evidence="3 4">
    <name type="scientific">Anopheles maculatus</name>
    <dbReference type="NCBI Taxonomy" id="74869"/>
    <lineage>
        <taxon>Eukaryota</taxon>
        <taxon>Metazoa</taxon>
        <taxon>Ecdysozoa</taxon>
        <taxon>Arthropoda</taxon>
        <taxon>Hexapoda</taxon>
        <taxon>Insecta</taxon>
        <taxon>Pterygota</taxon>
        <taxon>Neoptera</taxon>
        <taxon>Endopterygota</taxon>
        <taxon>Diptera</taxon>
        <taxon>Nematocera</taxon>
        <taxon>Culicoidea</taxon>
        <taxon>Culicidae</taxon>
        <taxon>Anophelinae</taxon>
        <taxon>Anopheles</taxon>
        <taxon>Anopheles maculatus group</taxon>
    </lineage>
</organism>
<protein>
    <submittedName>
        <fullName evidence="3">Uncharacterized protein</fullName>
    </submittedName>
</protein>
<reference evidence="4" key="1">
    <citation type="submission" date="2013-09" db="EMBL/GenBank/DDBJ databases">
        <title>The Genome Sequence of Anopheles maculatus species B.</title>
        <authorList>
            <consortium name="The Broad Institute Genomics Platform"/>
            <person name="Neafsey D.E."/>
            <person name="Besansky N."/>
            <person name="Howell P."/>
            <person name="Walton C."/>
            <person name="Young S.K."/>
            <person name="Zeng Q."/>
            <person name="Gargeya S."/>
            <person name="Fitzgerald M."/>
            <person name="Haas B."/>
            <person name="Abouelleil A."/>
            <person name="Allen A.W."/>
            <person name="Alvarado L."/>
            <person name="Arachchi H.M."/>
            <person name="Berlin A.M."/>
            <person name="Chapman S.B."/>
            <person name="Gainer-Dewar J."/>
            <person name="Goldberg J."/>
            <person name="Griggs A."/>
            <person name="Gujja S."/>
            <person name="Hansen M."/>
            <person name="Howarth C."/>
            <person name="Imamovic A."/>
            <person name="Ireland A."/>
            <person name="Larimer J."/>
            <person name="McCowan C."/>
            <person name="Murphy C."/>
            <person name="Pearson M."/>
            <person name="Poon T.W."/>
            <person name="Priest M."/>
            <person name="Roberts A."/>
            <person name="Saif S."/>
            <person name="Shea T."/>
            <person name="Sisk P."/>
            <person name="Sykes S."/>
            <person name="Wortman J."/>
            <person name="Nusbaum C."/>
            <person name="Birren B."/>
        </authorList>
    </citation>
    <scope>NUCLEOTIDE SEQUENCE [LARGE SCALE GENOMIC DNA]</scope>
    <source>
        <strain evidence="4">maculatus3</strain>
    </source>
</reference>
<dbReference type="EnsemblMetazoa" id="AMAM021646-RA">
    <property type="protein sequence ID" value="AMAM021646-PA"/>
    <property type="gene ID" value="AMAM021646"/>
</dbReference>
<dbReference type="GO" id="GO:0005634">
    <property type="term" value="C:nucleus"/>
    <property type="evidence" value="ECO:0007669"/>
    <property type="project" value="TreeGrafter"/>
</dbReference>